<feature type="domain" description="N-acetyltransferase" evidence="1">
    <location>
        <begin position="1"/>
        <end position="157"/>
    </location>
</feature>
<dbReference type="PROSITE" id="PS51186">
    <property type="entry name" value="GNAT"/>
    <property type="match status" value="1"/>
</dbReference>
<dbReference type="InterPro" id="IPR051531">
    <property type="entry name" value="N-acetyltransferase"/>
</dbReference>
<proteinExistence type="predicted"/>
<dbReference type="SUPFAM" id="SSF55729">
    <property type="entry name" value="Acyl-CoA N-acyltransferases (Nat)"/>
    <property type="match status" value="1"/>
</dbReference>
<dbReference type="Gene3D" id="3.40.630.30">
    <property type="match status" value="1"/>
</dbReference>
<keyword evidence="2" id="KW-0808">Transferase</keyword>
<sequence>MTIATLRTVLIPYTDHLESDFLMLNVCAKNRKHMNGPHTLAKARTIFQSILSDPDIYAMAVLDIRTRDYLGHIFVNRHASSEGELGYIFDKQYWNKGIATEVLRAFIPDVVASLGLSKLTANVDTDHEPSIRLLQKLGFEQIGHAKDEHGRYLIFQSIFGEVAGENSEHESLSSTAFLDSNHRLGLKTQIHK</sequence>
<keyword evidence="3" id="KW-1185">Reference proteome</keyword>
<reference evidence="3" key="1">
    <citation type="submission" date="2016-06" db="EMBL/GenBank/DDBJ databases">
        <authorList>
            <person name="Rodrigo-Torres L."/>
            <person name="Arahal R.D."/>
            <person name="Lucena T."/>
        </authorList>
    </citation>
    <scope>NUCLEOTIDE SEQUENCE [LARGE SCALE GENOMIC DNA]</scope>
    <source>
        <strain evidence="3">CECT8203</strain>
    </source>
</reference>
<evidence type="ECO:0000259" key="1">
    <source>
        <dbReference type="PROSITE" id="PS51186"/>
    </source>
</evidence>
<dbReference type="OrthoDB" id="9801656at2"/>
<dbReference type="Pfam" id="PF13302">
    <property type="entry name" value="Acetyltransf_3"/>
    <property type="match status" value="1"/>
</dbReference>
<dbReference type="GO" id="GO:0016747">
    <property type="term" value="F:acyltransferase activity, transferring groups other than amino-acyl groups"/>
    <property type="evidence" value="ECO:0007669"/>
    <property type="project" value="InterPro"/>
</dbReference>
<evidence type="ECO:0000313" key="3">
    <source>
        <dbReference type="Proteomes" id="UP000219336"/>
    </source>
</evidence>
<dbReference type="Proteomes" id="UP000219336">
    <property type="component" value="Unassembled WGS sequence"/>
</dbReference>
<dbReference type="EMBL" id="OANU01000123">
    <property type="protein sequence ID" value="SNX50507.1"/>
    <property type="molecule type" value="Genomic_DNA"/>
</dbReference>
<dbReference type="RefSeq" id="WP_096995431.1">
    <property type="nucleotide sequence ID" value="NZ_JBHSII010000001.1"/>
</dbReference>
<dbReference type="PANTHER" id="PTHR43792:SF1">
    <property type="entry name" value="N-ACETYLTRANSFERASE DOMAIN-CONTAINING PROTEIN"/>
    <property type="match status" value="1"/>
</dbReference>
<accession>A0A240EP76</accession>
<protein>
    <submittedName>
        <fullName evidence="2">Acetyltransferase (GNAT) family protein</fullName>
    </submittedName>
</protein>
<organism evidence="2 3">
    <name type="scientific">Vibrio thalassae</name>
    <dbReference type="NCBI Taxonomy" id="1243014"/>
    <lineage>
        <taxon>Bacteria</taxon>
        <taxon>Pseudomonadati</taxon>
        <taxon>Pseudomonadota</taxon>
        <taxon>Gammaproteobacteria</taxon>
        <taxon>Vibrionales</taxon>
        <taxon>Vibrionaceae</taxon>
        <taxon>Vibrio</taxon>
    </lineage>
</organism>
<evidence type="ECO:0000313" key="2">
    <source>
        <dbReference type="EMBL" id="SNX50507.1"/>
    </source>
</evidence>
<dbReference type="PANTHER" id="PTHR43792">
    <property type="entry name" value="GNAT FAMILY, PUTATIVE (AFU_ORTHOLOGUE AFUA_3G00765)-RELATED-RELATED"/>
    <property type="match status" value="1"/>
</dbReference>
<dbReference type="AlphaFoldDB" id="A0A240EP76"/>
<gene>
    <name evidence="2" type="ORF">VTH8203_04167</name>
</gene>
<dbReference type="InterPro" id="IPR016181">
    <property type="entry name" value="Acyl_CoA_acyltransferase"/>
</dbReference>
<dbReference type="InterPro" id="IPR000182">
    <property type="entry name" value="GNAT_dom"/>
</dbReference>
<name>A0A240EP76_9VIBR</name>